<dbReference type="EMBL" id="MU004242">
    <property type="protein sequence ID" value="KAF2664781.1"/>
    <property type="molecule type" value="Genomic_DNA"/>
</dbReference>
<gene>
    <name evidence="1" type="ORF">BT63DRAFT_448583</name>
</gene>
<reference evidence="1" key="1">
    <citation type="journal article" date="2020" name="Stud. Mycol.">
        <title>101 Dothideomycetes genomes: a test case for predicting lifestyles and emergence of pathogens.</title>
        <authorList>
            <person name="Haridas S."/>
            <person name="Albert R."/>
            <person name="Binder M."/>
            <person name="Bloem J."/>
            <person name="Labutti K."/>
            <person name="Salamov A."/>
            <person name="Andreopoulos B."/>
            <person name="Baker S."/>
            <person name="Barry K."/>
            <person name="Bills G."/>
            <person name="Bluhm B."/>
            <person name="Cannon C."/>
            <person name="Castanera R."/>
            <person name="Culley D."/>
            <person name="Daum C."/>
            <person name="Ezra D."/>
            <person name="Gonzalez J."/>
            <person name="Henrissat B."/>
            <person name="Kuo A."/>
            <person name="Liang C."/>
            <person name="Lipzen A."/>
            <person name="Lutzoni F."/>
            <person name="Magnuson J."/>
            <person name="Mondo S."/>
            <person name="Nolan M."/>
            <person name="Ohm R."/>
            <person name="Pangilinan J."/>
            <person name="Park H.-J."/>
            <person name="Ramirez L."/>
            <person name="Alfaro M."/>
            <person name="Sun H."/>
            <person name="Tritt A."/>
            <person name="Yoshinaga Y."/>
            <person name="Zwiers L.-H."/>
            <person name="Turgeon B."/>
            <person name="Goodwin S."/>
            <person name="Spatafora J."/>
            <person name="Crous P."/>
            <person name="Grigoriev I."/>
        </authorList>
    </citation>
    <scope>NUCLEOTIDE SEQUENCE</scope>
    <source>
        <strain evidence="1">CBS 115976</strain>
    </source>
</reference>
<keyword evidence="2" id="KW-1185">Reference proteome</keyword>
<evidence type="ECO:0000313" key="2">
    <source>
        <dbReference type="Proteomes" id="UP000799302"/>
    </source>
</evidence>
<accession>A0A6A6TZN1</accession>
<organism evidence="1 2">
    <name type="scientific">Microthyrium microscopicum</name>
    <dbReference type="NCBI Taxonomy" id="703497"/>
    <lineage>
        <taxon>Eukaryota</taxon>
        <taxon>Fungi</taxon>
        <taxon>Dikarya</taxon>
        <taxon>Ascomycota</taxon>
        <taxon>Pezizomycotina</taxon>
        <taxon>Dothideomycetes</taxon>
        <taxon>Dothideomycetes incertae sedis</taxon>
        <taxon>Microthyriales</taxon>
        <taxon>Microthyriaceae</taxon>
        <taxon>Microthyrium</taxon>
    </lineage>
</organism>
<dbReference type="OrthoDB" id="2890403at2759"/>
<dbReference type="AlphaFoldDB" id="A0A6A6TZN1"/>
<dbReference type="Proteomes" id="UP000799302">
    <property type="component" value="Unassembled WGS sequence"/>
</dbReference>
<sequence>MRVAGQLTSGSLQSYPNALALEYAFNPVIPSYWTNLPHHRRTPFALSPDGKSAFLAYLDQSGRGVHIQQVDTKTFTATGTAVTVAGGKEAGGLVAHNDGFALLTNEAMPSGTSNPPPGNTPVPVLYRFKDGKQSWKTWLGGPDVHPREGLSMAPDLNGDLAYSEKSGLYGAYFVITNYAGSAKGHFGDSIQYVTNEGKIQTIRGASSSWGCSHNTGIAIAAADTPPYASACAEDHTGIWLNTKTQSMNGQKISNEHVINGATNSAMGGTSGSYSLLSRFPTTPRYIFTWISRGAVQLTANAWLTGQTTAKQRWPNRHVAIALLSSKETLAGPQATSKVGSASGDDQVNWLTTGSNDHSNAHVAAFDANSALVSWEEMENPSCKDDAMDCSGNFVGTSWQLVDGSGKKVGGVVSAKNVTVSGDVVLMPDGRLCWPYVDMAWSLKGDGARMRSAAKKMSFGCMKKS</sequence>
<proteinExistence type="predicted"/>
<protein>
    <submittedName>
        <fullName evidence="1">Uncharacterized protein</fullName>
    </submittedName>
</protein>
<name>A0A6A6TZN1_9PEZI</name>
<evidence type="ECO:0000313" key="1">
    <source>
        <dbReference type="EMBL" id="KAF2664781.1"/>
    </source>
</evidence>